<evidence type="ECO:0000313" key="2">
    <source>
        <dbReference type="Proteomes" id="UP001266305"/>
    </source>
</evidence>
<gene>
    <name evidence="1" type="ORF">P7K49_028169</name>
</gene>
<evidence type="ECO:0000313" key="1">
    <source>
        <dbReference type="EMBL" id="KAK2094431.1"/>
    </source>
</evidence>
<keyword evidence="2" id="KW-1185">Reference proteome</keyword>
<feature type="non-terminal residue" evidence="1">
    <location>
        <position position="60"/>
    </location>
</feature>
<proteinExistence type="predicted"/>
<dbReference type="Proteomes" id="UP001266305">
    <property type="component" value="Unassembled WGS sequence"/>
</dbReference>
<protein>
    <submittedName>
        <fullName evidence="1">Uncharacterized protein</fullName>
    </submittedName>
</protein>
<comment type="caution">
    <text evidence="1">The sequence shown here is derived from an EMBL/GenBank/DDBJ whole genome shotgun (WGS) entry which is preliminary data.</text>
</comment>
<accession>A0ABQ9UBZ1</accession>
<sequence>MLENFRQMLLPLKLLDIFPPTALFLNLNCHKQPYKLDCQSSGMVHPQSSKYEENVAEEIS</sequence>
<reference evidence="1 2" key="1">
    <citation type="submission" date="2023-05" db="EMBL/GenBank/DDBJ databases">
        <title>B98-5 Cell Line De Novo Hybrid Assembly: An Optical Mapping Approach.</title>
        <authorList>
            <person name="Kananen K."/>
            <person name="Auerbach J.A."/>
            <person name="Kautto E."/>
            <person name="Blachly J.S."/>
        </authorList>
    </citation>
    <scope>NUCLEOTIDE SEQUENCE [LARGE SCALE GENOMIC DNA]</scope>
    <source>
        <strain evidence="1">B95-8</strain>
        <tissue evidence="1">Cell line</tissue>
    </source>
</reference>
<organism evidence="1 2">
    <name type="scientific">Saguinus oedipus</name>
    <name type="common">Cotton-top tamarin</name>
    <name type="synonym">Oedipomidas oedipus</name>
    <dbReference type="NCBI Taxonomy" id="9490"/>
    <lineage>
        <taxon>Eukaryota</taxon>
        <taxon>Metazoa</taxon>
        <taxon>Chordata</taxon>
        <taxon>Craniata</taxon>
        <taxon>Vertebrata</taxon>
        <taxon>Euteleostomi</taxon>
        <taxon>Mammalia</taxon>
        <taxon>Eutheria</taxon>
        <taxon>Euarchontoglires</taxon>
        <taxon>Primates</taxon>
        <taxon>Haplorrhini</taxon>
        <taxon>Platyrrhini</taxon>
        <taxon>Cebidae</taxon>
        <taxon>Callitrichinae</taxon>
        <taxon>Saguinus</taxon>
    </lineage>
</organism>
<dbReference type="EMBL" id="JASSZA010000014">
    <property type="protein sequence ID" value="KAK2094431.1"/>
    <property type="molecule type" value="Genomic_DNA"/>
</dbReference>
<name>A0ABQ9UBZ1_SAGOE</name>